<feature type="transmembrane region" description="Helical" evidence="7">
    <location>
        <begin position="103"/>
        <end position="126"/>
    </location>
</feature>
<feature type="transmembrane region" description="Helical" evidence="7">
    <location>
        <begin position="360"/>
        <end position="382"/>
    </location>
</feature>
<organism evidence="9 10">
    <name type="scientific">Weissella cibaria</name>
    <dbReference type="NCBI Taxonomy" id="137591"/>
    <lineage>
        <taxon>Bacteria</taxon>
        <taxon>Bacillati</taxon>
        <taxon>Bacillota</taxon>
        <taxon>Bacilli</taxon>
        <taxon>Lactobacillales</taxon>
        <taxon>Lactobacillaceae</taxon>
        <taxon>Weissella</taxon>
    </lineage>
</organism>
<feature type="domain" description="Major facilitator superfamily (MFS) profile" evidence="8">
    <location>
        <begin position="1"/>
        <end position="390"/>
    </location>
</feature>
<feature type="transmembrane region" description="Helical" evidence="7">
    <location>
        <begin position="163"/>
        <end position="181"/>
    </location>
</feature>
<evidence type="ECO:0000256" key="5">
    <source>
        <dbReference type="ARBA" id="ARBA00022989"/>
    </source>
</evidence>
<dbReference type="STRING" id="137591.AO080_11515"/>
<dbReference type="GO" id="GO:0005886">
    <property type="term" value="C:plasma membrane"/>
    <property type="evidence" value="ECO:0007669"/>
    <property type="project" value="UniProtKB-SubCell"/>
</dbReference>
<gene>
    <name evidence="9" type="primary">mdtL</name>
    <name evidence="9" type="ORF">QX99_01434</name>
</gene>
<evidence type="ECO:0000256" key="3">
    <source>
        <dbReference type="ARBA" id="ARBA00022475"/>
    </source>
</evidence>
<dbReference type="AlphaFoldDB" id="A0A0D1LHY9"/>
<keyword evidence="3" id="KW-1003">Cell membrane</keyword>
<dbReference type="PROSITE" id="PS50850">
    <property type="entry name" value="MFS"/>
    <property type="match status" value="1"/>
</dbReference>
<dbReference type="InterPro" id="IPR036259">
    <property type="entry name" value="MFS_trans_sf"/>
</dbReference>
<proteinExistence type="predicted"/>
<comment type="subcellular location">
    <subcellularLocation>
        <location evidence="1">Cell membrane</location>
        <topology evidence="1">Multi-pass membrane protein</topology>
    </subcellularLocation>
</comment>
<evidence type="ECO:0000256" key="6">
    <source>
        <dbReference type="ARBA" id="ARBA00023136"/>
    </source>
</evidence>
<reference evidence="9" key="1">
    <citation type="journal article" date="2015" name="Microbiology (Mosc.)">
        <title>Genomics of the Weissella cibaria species with an examination of its metabolic traits.</title>
        <authorList>
            <person name="Lynch K.M."/>
            <person name="Lucid A."/>
            <person name="Arendt E.K."/>
            <person name="Sleator R.D."/>
            <person name="Lucey B."/>
            <person name="Coffey A."/>
        </authorList>
    </citation>
    <scope>NUCLEOTIDE SEQUENCE [LARGE SCALE GENOMIC DNA]</scope>
    <source>
        <strain evidence="9">MG1</strain>
    </source>
</reference>
<feature type="transmembrane region" description="Helical" evidence="7">
    <location>
        <begin position="292"/>
        <end position="316"/>
    </location>
</feature>
<dbReference type="Gene3D" id="1.20.1250.20">
    <property type="entry name" value="MFS general substrate transporter like domains"/>
    <property type="match status" value="1"/>
</dbReference>
<dbReference type="InterPro" id="IPR050189">
    <property type="entry name" value="MFS_Efflux_Transporters"/>
</dbReference>
<comment type="caution">
    <text evidence="9">The sequence shown here is derived from an EMBL/GenBank/DDBJ whole genome shotgun (WGS) entry which is preliminary data.</text>
</comment>
<evidence type="ECO:0000256" key="2">
    <source>
        <dbReference type="ARBA" id="ARBA00022448"/>
    </source>
</evidence>
<name>A0A0D1LHY9_9LACO</name>
<evidence type="ECO:0000256" key="1">
    <source>
        <dbReference type="ARBA" id="ARBA00004651"/>
    </source>
</evidence>
<keyword evidence="2" id="KW-0813">Transport</keyword>
<dbReference type="PATRIC" id="fig|137591.25.peg.1402"/>
<feature type="transmembrane region" description="Helical" evidence="7">
    <location>
        <begin position="242"/>
        <end position="260"/>
    </location>
</feature>
<evidence type="ECO:0000259" key="8">
    <source>
        <dbReference type="PROSITE" id="PS50850"/>
    </source>
</evidence>
<evidence type="ECO:0000256" key="4">
    <source>
        <dbReference type="ARBA" id="ARBA00022692"/>
    </source>
</evidence>
<dbReference type="EMBL" id="JWHU01000026">
    <property type="protein sequence ID" value="KIU20070.1"/>
    <property type="molecule type" value="Genomic_DNA"/>
</dbReference>
<feature type="transmembrane region" description="Helical" evidence="7">
    <location>
        <begin position="74"/>
        <end position="91"/>
    </location>
</feature>
<accession>A0A0D1LHY9</accession>
<keyword evidence="5 7" id="KW-1133">Transmembrane helix</keyword>
<dbReference type="InterPro" id="IPR020846">
    <property type="entry name" value="MFS_dom"/>
</dbReference>
<dbReference type="eggNOG" id="COG2223">
    <property type="taxonomic scope" value="Bacteria"/>
</dbReference>
<dbReference type="GO" id="GO:0022857">
    <property type="term" value="F:transmembrane transporter activity"/>
    <property type="evidence" value="ECO:0007669"/>
    <property type="project" value="InterPro"/>
</dbReference>
<feature type="transmembrane region" description="Helical" evidence="7">
    <location>
        <begin position="138"/>
        <end position="157"/>
    </location>
</feature>
<dbReference type="RefSeq" id="WP_043709236.1">
    <property type="nucleotide sequence ID" value="NZ_JALOCT010000022.1"/>
</dbReference>
<dbReference type="PANTHER" id="PTHR43124:SF3">
    <property type="entry name" value="CHLORAMPHENICOL EFFLUX PUMP RV0191"/>
    <property type="match status" value="1"/>
</dbReference>
<dbReference type="InterPro" id="IPR011701">
    <property type="entry name" value="MFS"/>
</dbReference>
<protein>
    <submittedName>
        <fullName evidence="9">MdtL protein</fullName>
    </submittedName>
</protein>
<feature type="transmembrane region" description="Helical" evidence="7">
    <location>
        <begin position="202"/>
        <end position="222"/>
    </location>
</feature>
<keyword evidence="4 7" id="KW-0812">Transmembrane</keyword>
<feature type="transmembrane region" description="Helical" evidence="7">
    <location>
        <begin position="267"/>
        <end position="286"/>
    </location>
</feature>
<dbReference type="Proteomes" id="UP000032287">
    <property type="component" value="Unassembled WGS sequence"/>
</dbReference>
<sequence>MDKHGWLFKASLLSIATLTNAAAAVQVTVPMIMKDLPNQSQASIELLMSVTSFGILLFILLSNFLTRLIGNKKTVVLGVAIAVIAGVIPMFTENYAVLLASRFMFGAGVGLFNSLAISLISIYYEGKERDRLIGFENAAAAAATTIFTWLVGYLMSFGWHMTFGVYALGVIPLIIFGLFVSDKTPTVTGAATSTVSTQKPKLNATMIGYGIFMFILFVTYFGMTVKIAPLFEQAGYGTAAEASLISGISAATGFVAGVIFGSIKQILGRYMIGLGTLAGAVMVLVLSMSQNLILSGVAIAVYGLAFGMAVPAIYSAVAAKTDEASQNLGSTILLVAVNMGVFLSPYVFQLIASAFGDTSAIFSMRVDGLLVLALAVITLVTASLQKPERAPKPVHAK</sequence>
<dbReference type="PANTHER" id="PTHR43124">
    <property type="entry name" value="PURINE EFFLUX PUMP PBUE"/>
    <property type="match status" value="1"/>
</dbReference>
<feature type="transmembrane region" description="Helical" evidence="7">
    <location>
        <begin position="328"/>
        <end position="348"/>
    </location>
</feature>
<evidence type="ECO:0000313" key="10">
    <source>
        <dbReference type="Proteomes" id="UP000032287"/>
    </source>
</evidence>
<evidence type="ECO:0000256" key="7">
    <source>
        <dbReference type="SAM" id="Phobius"/>
    </source>
</evidence>
<keyword evidence="6 7" id="KW-0472">Membrane</keyword>
<feature type="transmembrane region" description="Helical" evidence="7">
    <location>
        <begin position="47"/>
        <end position="65"/>
    </location>
</feature>
<keyword evidence="10" id="KW-1185">Reference proteome</keyword>
<dbReference type="SUPFAM" id="SSF103473">
    <property type="entry name" value="MFS general substrate transporter"/>
    <property type="match status" value="1"/>
</dbReference>
<dbReference type="Pfam" id="PF07690">
    <property type="entry name" value="MFS_1"/>
    <property type="match status" value="1"/>
</dbReference>
<evidence type="ECO:0000313" key="9">
    <source>
        <dbReference type="EMBL" id="KIU20070.1"/>
    </source>
</evidence>